<comment type="caution">
    <text evidence="4">The sequence shown here is derived from an EMBL/GenBank/DDBJ whole genome shotgun (WGS) entry which is preliminary data.</text>
</comment>
<keyword evidence="5" id="KW-1185">Reference proteome</keyword>
<evidence type="ECO:0000313" key="5">
    <source>
        <dbReference type="Proteomes" id="UP001152049"/>
    </source>
</evidence>
<feature type="compositionally biased region" description="Low complexity" evidence="1">
    <location>
        <begin position="427"/>
        <end position="437"/>
    </location>
</feature>
<feature type="signal peptide" evidence="2">
    <location>
        <begin position="1"/>
        <end position="18"/>
    </location>
</feature>
<dbReference type="PANTHER" id="PTHR43662:SF11">
    <property type="entry name" value="WSC DOMAIN-CONTAINING PROTEIN"/>
    <property type="match status" value="1"/>
</dbReference>
<feature type="compositionally biased region" description="Basic residues" evidence="1">
    <location>
        <begin position="509"/>
        <end position="532"/>
    </location>
</feature>
<dbReference type="InterPro" id="IPR018535">
    <property type="entry name" value="DUF1996"/>
</dbReference>
<accession>A0A9W8SDB0</accession>
<dbReference type="OrthoDB" id="74764at2759"/>
<reference evidence="4" key="1">
    <citation type="submission" date="2022-09" db="EMBL/GenBank/DDBJ databases">
        <title>Fusarium specimens isolated from Avocado Roots.</title>
        <authorList>
            <person name="Stajich J."/>
            <person name="Roper C."/>
            <person name="Heimlech-Rivalta G."/>
        </authorList>
    </citation>
    <scope>NUCLEOTIDE SEQUENCE</scope>
    <source>
        <strain evidence="4">CF00136</strain>
    </source>
</reference>
<protein>
    <recommendedName>
        <fullName evidence="3">DUF1996 domain-containing protein</fullName>
    </recommendedName>
</protein>
<proteinExistence type="predicted"/>
<feature type="compositionally biased region" description="Low complexity" evidence="1">
    <location>
        <begin position="379"/>
        <end position="394"/>
    </location>
</feature>
<evidence type="ECO:0000256" key="2">
    <source>
        <dbReference type="SAM" id="SignalP"/>
    </source>
</evidence>
<dbReference type="EMBL" id="JAOQAZ010000003">
    <property type="protein sequence ID" value="KAJ4268547.1"/>
    <property type="molecule type" value="Genomic_DNA"/>
</dbReference>
<evidence type="ECO:0000313" key="4">
    <source>
        <dbReference type="EMBL" id="KAJ4268547.1"/>
    </source>
</evidence>
<organism evidence="4 5">
    <name type="scientific">Fusarium torreyae</name>
    <dbReference type="NCBI Taxonomy" id="1237075"/>
    <lineage>
        <taxon>Eukaryota</taxon>
        <taxon>Fungi</taxon>
        <taxon>Dikarya</taxon>
        <taxon>Ascomycota</taxon>
        <taxon>Pezizomycotina</taxon>
        <taxon>Sordariomycetes</taxon>
        <taxon>Hypocreomycetidae</taxon>
        <taxon>Hypocreales</taxon>
        <taxon>Nectriaceae</taxon>
        <taxon>Fusarium</taxon>
    </lineage>
</organism>
<name>A0A9W8SDB0_9HYPO</name>
<feature type="chain" id="PRO_5040814388" description="DUF1996 domain-containing protein" evidence="2">
    <location>
        <begin position="19"/>
        <end position="532"/>
    </location>
</feature>
<keyword evidence="2" id="KW-0732">Signal</keyword>
<dbReference type="Proteomes" id="UP001152049">
    <property type="component" value="Unassembled WGS sequence"/>
</dbReference>
<dbReference type="PANTHER" id="PTHR43662">
    <property type="match status" value="1"/>
</dbReference>
<evidence type="ECO:0000259" key="3">
    <source>
        <dbReference type="Pfam" id="PF09362"/>
    </source>
</evidence>
<feature type="region of interest" description="Disordered" evidence="1">
    <location>
        <begin position="349"/>
        <end position="449"/>
    </location>
</feature>
<evidence type="ECO:0000256" key="1">
    <source>
        <dbReference type="SAM" id="MobiDB-lite"/>
    </source>
</evidence>
<feature type="region of interest" description="Disordered" evidence="1">
    <location>
        <begin position="495"/>
        <end position="532"/>
    </location>
</feature>
<feature type="domain" description="DUF1996" evidence="3">
    <location>
        <begin position="41"/>
        <end position="302"/>
    </location>
</feature>
<sequence length="532" mass="57559">MKSSLASAAVLLAGVATAAHETGTFAVLRFTNDQLTKGRMDPILFPGETSTHVHNIMGGSAFSKSATGKDLMNSKCSNALIKGDNSAYWFPSLYFHDPKTGKFEDVEFDYFNAYYFFEKTHDDIKPFPVGLQIVAGDAMTRTMPKAGAEANLDPSKGPVNPARMTCPRLNNDYTLPSWNPKSNGKTAGVGDSINQGEGVGFPDRTCDGKYSPLRADVHMPSCYNPKAGLTDFKNNMAYPEDNDGYLDCPKGWIHVPHLFYEAYWRTDKFQGRWTEGEGKQPFVFSNGDVTGYSSHADFMAAWDEDLLQHIIDTCNAGTVGMDHCPGLFYGLNKDDCTIESEVDEKCTGTLNKLPGNNPLSGWSYGDDVPSKPSDDDDSGSSPSKPSAKPSATKPASEDKTTAVEVPSYTKPVSTPAGSAGDKTTYAPEEPTVVPEPTLSSQPAVGSEVGAEATEVLTTAPKPTDVFGKPGTGKKCKSIKTHTVWNTVTFTQTASVPARTEAAAPAYKRDHARRHAHNHGSGHGHLRRRSHRH</sequence>
<gene>
    <name evidence="4" type="ORF">NW762_002611</name>
</gene>
<dbReference type="Pfam" id="PF09362">
    <property type="entry name" value="DUF1996"/>
    <property type="match status" value="1"/>
</dbReference>
<dbReference type="AlphaFoldDB" id="A0A9W8SDB0"/>